<dbReference type="GO" id="GO:0005737">
    <property type="term" value="C:cytoplasm"/>
    <property type="evidence" value="ECO:0007669"/>
    <property type="project" value="TreeGrafter"/>
</dbReference>
<dbReference type="OrthoDB" id="2011986at2759"/>
<keyword evidence="2" id="KW-1185">Reference proteome</keyword>
<proteinExistence type="predicted"/>
<dbReference type="GO" id="GO:0005634">
    <property type="term" value="C:nucleus"/>
    <property type="evidence" value="ECO:0007669"/>
    <property type="project" value="TreeGrafter"/>
</dbReference>
<organism evidence="1 2">
    <name type="scientific">Paraglomus brasilianum</name>
    <dbReference type="NCBI Taxonomy" id="144538"/>
    <lineage>
        <taxon>Eukaryota</taxon>
        <taxon>Fungi</taxon>
        <taxon>Fungi incertae sedis</taxon>
        <taxon>Mucoromycota</taxon>
        <taxon>Glomeromycotina</taxon>
        <taxon>Glomeromycetes</taxon>
        <taxon>Paraglomerales</taxon>
        <taxon>Paraglomeraceae</taxon>
        <taxon>Paraglomus</taxon>
    </lineage>
</organism>
<dbReference type="AlphaFoldDB" id="A0A9N9CVG8"/>
<gene>
    <name evidence="1" type="ORF">PBRASI_LOCUS8285</name>
</gene>
<sequence length="443" mass="50763">FNLRKNMPNQVPEREKPILEALIERRDRLIVLKKDRSRSIRASDVTDIFDEVIELISHLNTVREEYLTVDSQSQVDDTLDDVFQLLSLFFMALGKTKDSAASYVQLATIKQCLDHLNESGAYTLAELMPYENRIKDLHAIINDKNNPVPEPYMKLLQHKLLSCETVLQVLMDSVHTISPDLLPIYEQLVKIKEHLISILSSSISSVPLSSITPVQKELHSIDSLRVDGRFLSPDGSIPPGQAHVVGLLEECYEDIHELLVAHDEVAESLKPTRDILANLKEQLEGLILTHRWTMREPDLWSYQMQLNEIDGMRVNGQFYDDQGNVASGQKVLLYLLHRCYRLVYKILSASESISEFLMPIHNQLHTVRKCLLEVKKWGGPFTARELYPFQMKLASIDNLRVEGKFLDEYGTVPHGQGLVMLLLSECYDLLYELKADIIEEEEK</sequence>
<protein>
    <submittedName>
        <fullName evidence="1">1382_t:CDS:1</fullName>
    </submittedName>
</protein>
<evidence type="ECO:0000313" key="1">
    <source>
        <dbReference type="EMBL" id="CAG8613187.1"/>
    </source>
</evidence>
<evidence type="ECO:0000313" key="2">
    <source>
        <dbReference type="Proteomes" id="UP000789739"/>
    </source>
</evidence>
<dbReference type="InterPro" id="IPR018810">
    <property type="entry name" value="UPF0662"/>
</dbReference>
<reference evidence="1" key="1">
    <citation type="submission" date="2021-06" db="EMBL/GenBank/DDBJ databases">
        <authorList>
            <person name="Kallberg Y."/>
            <person name="Tangrot J."/>
            <person name="Rosling A."/>
        </authorList>
    </citation>
    <scope>NUCLEOTIDE SEQUENCE</scope>
    <source>
        <strain evidence="1">BR232B</strain>
    </source>
</reference>
<dbReference type="PANTHER" id="PTHR28086">
    <property type="entry name" value="UPF0662 PROTEIN YPL260W"/>
    <property type="match status" value="1"/>
</dbReference>
<dbReference type="Proteomes" id="UP000789739">
    <property type="component" value="Unassembled WGS sequence"/>
</dbReference>
<dbReference type="Pfam" id="PF10303">
    <property type="entry name" value="DUF2408"/>
    <property type="match status" value="2"/>
</dbReference>
<dbReference type="PANTHER" id="PTHR28086:SF1">
    <property type="entry name" value="CU(2+) SUPPRESSING AND BLEOMYCIN SENSITIVE PROTEIN 1"/>
    <property type="match status" value="1"/>
</dbReference>
<feature type="non-terminal residue" evidence="1">
    <location>
        <position position="1"/>
    </location>
</feature>
<dbReference type="EMBL" id="CAJVPI010001447">
    <property type="protein sequence ID" value="CAG8613187.1"/>
    <property type="molecule type" value="Genomic_DNA"/>
</dbReference>
<name>A0A9N9CVG8_9GLOM</name>
<comment type="caution">
    <text evidence="1">The sequence shown here is derived from an EMBL/GenBank/DDBJ whole genome shotgun (WGS) entry which is preliminary data.</text>
</comment>
<accession>A0A9N9CVG8</accession>